<dbReference type="GO" id="GO:0003677">
    <property type="term" value="F:DNA binding"/>
    <property type="evidence" value="ECO:0007669"/>
    <property type="project" value="InterPro"/>
</dbReference>
<dbReference type="PROSITE" id="PS51898">
    <property type="entry name" value="TYR_RECOMBINASE"/>
    <property type="match status" value="1"/>
</dbReference>
<evidence type="ECO:0000259" key="2">
    <source>
        <dbReference type="PROSITE" id="PS51898"/>
    </source>
</evidence>
<dbReference type="EMBL" id="QJSX01000013">
    <property type="protein sequence ID" value="PYE52068.1"/>
    <property type="molecule type" value="Genomic_DNA"/>
</dbReference>
<dbReference type="AlphaFoldDB" id="A0A318S4R4"/>
<organism evidence="3 4">
    <name type="scientific">Deinococcus yavapaiensis KR-236</name>
    <dbReference type="NCBI Taxonomy" id="694435"/>
    <lineage>
        <taxon>Bacteria</taxon>
        <taxon>Thermotogati</taxon>
        <taxon>Deinococcota</taxon>
        <taxon>Deinococci</taxon>
        <taxon>Deinococcales</taxon>
        <taxon>Deinococcaceae</taxon>
        <taxon>Deinococcus</taxon>
    </lineage>
</organism>
<dbReference type="Proteomes" id="UP000248326">
    <property type="component" value="Unassembled WGS sequence"/>
</dbReference>
<evidence type="ECO:0000256" key="1">
    <source>
        <dbReference type="ARBA" id="ARBA00023172"/>
    </source>
</evidence>
<dbReference type="Pfam" id="PF00589">
    <property type="entry name" value="Phage_integrase"/>
    <property type="match status" value="1"/>
</dbReference>
<evidence type="ECO:0000313" key="4">
    <source>
        <dbReference type="Proteomes" id="UP000248326"/>
    </source>
</evidence>
<dbReference type="GO" id="GO:0006310">
    <property type="term" value="P:DNA recombination"/>
    <property type="evidence" value="ECO:0007669"/>
    <property type="project" value="UniProtKB-KW"/>
</dbReference>
<dbReference type="InterPro" id="IPR050090">
    <property type="entry name" value="Tyrosine_recombinase_XerCD"/>
</dbReference>
<comment type="caution">
    <text evidence="3">The sequence shown here is derived from an EMBL/GenBank/DDBJ whole genome shotgun (WGS) entry which is preliminary data.</text>
</comment>
<feature type="non-terminal residue" evidence="3">
    <location>
        <position position="1"/>
    </location>
</feature>
<proteinExistence type="predicted"/>
<dbReference type="InterPro" id="IPR013762">
    <property type="entry name" value="Integrase-like_cat_sf"/>
</dbReference>
<dbReference type="PANTHER" id="PTHR30349:SF81">
    <property type="entry name" value="TYROSINE RECOMBINASE XERC"/>
    <property type="match status" value="1"/>
</dbReference>
<dbReference type="RefSeq" id="WP_146237332.1">
    <property type="nucleotide sequence ID" value="NZ_QJSX01000013.1"/>
</dbReference>
<gene>
    <name evidence="3" type="ORF">DES52_113114</name>
</gene>
<feature type="domain" description="Tyr recombinase" evidence="2">
    <location>
        <begin position="1"/>
        <end position="180"/>
    </location>
</feature>
<dbReference type="Gene3D" id="1.10.443.10">
    <property type="entry name" value="Intergrase catalytic core"/>
    <property type="match status" value="1"/>
</dbReference>
<dbReference type="OrthoDB" id="63105at2"/>
<evidence type="ECO:0000313" key="3">
    <source>
        <dbReference type="EMBL" id="PYE52068.1"/>
    </source>
</evidence>
<name>A0A318S4R4_9DEIO</name>
<reference evidence="3 4" key="1">
    <citation type="submission" date="2018-06" db="EMBL/GenBank/DDBJ databases">
        <title>Genomic Encyclopedia of Type Strains, Phase IV (KMG-IV): sequencing the most valuable type-strain genomes for metagenomic binning, comparative biology and taxonomic classification.</title>
        <authorList>
            <person name="Goeker M."/>
        </authorList>
    </citation>
    <scope>NUCLEOTIDE SEQUENCE [LARGE SCALE GENOMIC DNA]</scope>
    <source>
        <strain evidence="3 4">DSM 18048</strain>
    </source>
</reference>
<accession>A0A318S4R4</accession>
<dbReference type="PANTHER" id="PTHR30349">
    <property type="entry name" value="PHAGE INTEGRASE-RELATED"/>
    <property type="match status" value="1"/>
</dbReference>
<keyword evidence="4" id="KW-1185">Reference proteome</keyword>
<keyword evidence="1" id="KW-0233">DNA recombination</keyword>
<sequence>VKRPPYSDDDLADVLEHADAHVKFLLFLVAHAGLRIREALDLEWRDLDESARRVHVRSGKGRKGRVVTMSTSLARATRAYRARYGSGGPEHADGKRTTPSSFVFRYRTVMGARHHVEKAFNAAGVTFRGFHAGRKYAGTRLVKQLRDFARVAAHLGHASVDTTRKGYAELPADDLKDELASW</sequence>
<dbReference type="CDD" id="cd00397">
    <property type="entry name" value="DNA_BRE_C"/>
    <property type="match status" value="1"/>
</dbReference>
<dbReference type="InterPro" id="IPR002104">
    <property type="entry name" value="Integrase_catalytic"/>
</dbReference>
<protein>
    <submittedName>
        <fullName evidence="3">Phage integrase family protein</fullName>
    </submittedName>
</protein>
<dbReference type="SUPFAM" id="SSF56349">
    <property type="entry name" value="DNA breaking-rejoining enzymes"/>
    <property type="match status" value="1"/>
</dbReference>
<dbReference type="InterPro" id="IPR011010">
    <property type="entry name" value="DNA_brk_join_enz"/>
</dbReference>
<dbReference type="GO" id="GO:0015074">
    <property type="term" value="P:DNA integration"/>
    <property type="evidence" value="ECO:0007669"/>
    <property type="project" value="InterPro"/>
</dbReference>